<gene>
    <name evidence="2" type="ORF">GCM10022222_64470</name>
</gene>
<dbReference type="EMBL" id="BAAAZN010000017">
    <property type="protein sequence ID" value="GAA3571477.1"/>
    <property type="molecule type" value="Genomic_DNA"/>
</dbReference>
<evidence type="ECO:0000313" key="3">
    <source>
        <dbReference type="Proteomes" id="UP001500689"/>
    </source>
</evidence>
<comment type="caution">
    <text evidence="2">The sequence shown here is derived from an EMBL/GenBank/DDBJ whole genome shotgun (WGS) entry which is preliminary data.</text>
</comment>
<evidence type="ECO:0000313" key="2">
    <source>
        <dbReference type="EMBL" id="GAA3571477.1"/>
    </source>
</evidence>
<protein>
    <submittedName>
        <fullName evidence="2">Uncharacterized protein</fullName>
    </submittedName>
</protein>
<feature type="compositionally biased region" description="Polar residues" evidence="1">
    <location>
        <begin position="25"/>
        <end position="35"/>
    </location>
</feature>
<dbReference type="Proteomes" id="UP001500689">
    <property type="component" value="Unassembled WGS sequence"/>
</dbReference>
<accession>A0ABP6XRM7</accession>
<feature type="region of interest" description="Disordered" evidence="1">
    <location>
        <begin position="1"/>
        <end position="53"/>
    </location>
</feature>
<feature type="compositionally biased region" description="Low complexity" evidence="1">
    <location>
        <begin position="36"/>
        <end position="50"/>
    </location>
</feature>
<organism evidence="2 3">
    <name type="scientific">Amycolatopsis ultiminotia</name>
    <dbReference type="NCBI Taxonomy" id="543629"/>
    <lineage>
        <taxon>Bacteria</taxon>
        <taxon>Bacillati</taxon>
        <taxon>Actinomycetota</taxon>
        <taxon>Actinomycetes</taxon>
        <taxon>Pseudonocardiales</taxon>
        <taxon>Pseudonocardiaceae</taxon>
        <taxon>Amycolatopsis</taxon>
    </lineage>
</organism>
<proteinExistence type="predicted"/>
<keyword evidence="3" id="KW-1185">Reference proteome</keyword>
<feature type="region of interest" description="Disordered" evidence="1">
    <location>
        <begin position="79"/>
        <end position="107"/>
    </location>
</feature>
<feature type="compositionally biased region" description="Basic residues" evidence="1">
    <location>
        <begin position="7"/>
        <end position="23"/>
    </location>
</feature>
<name>A0ABP6XRM7_9PSEU</name>
<evidence type="ECO:0000256" key="1">
    <source>
        <dbReference type="SAM" id="MobiDB-lite"/>
    </source>
</evidence>
<reference evidence="3" key="1">
    <citation type="journal article" date="2019" name="Int. J. Syst. Evol. Microbiol.">
        <title>The Global Catalogue of Microorganisms (GCM) 10K type strain sequencing project: providing services to taxonomists for standard genome sequencing and annotation.</title>
        <authorList>
            <consortium name="The Broad Institute Genomics Platform"/>
            <consortium name="The Broad Institute Genome Sequencing Center for Infectious Disease"/>
            <person name="Wu L."/>
            <person name="Ma J."/>
        </authorList>
    </citation>
    <scope>NUCLEOTIDE SEQUENCE [LARGE SCALE GENOMIC DNA]</scope>
    <source>
        <strain evidence="3">JCM 16898</strain>
    </source>
</reference>
<feature type="compositionally biased region" description="Basic and acidic residues" evidence="1">
    <location>
        <begin position="84"/>
        <end position="107"/>
    </location>
</feature>
<sequence>MGEPAFRRAHFRRHRLGRNRIHRTLLTTNNTSCGNRTRSGSEAARAATAAETKDQRRCPFFGDRCLPFHGCGGGEFPCRSPVRRMADTRPPDNDYRGTGATRDERHK</sequence>